<dbReference type="Proteomes" id="UP000317494">
    <property type="component" value="Unassembled WGS sequence"/>
</dbReference>
<gene>
    <name evidence="14" type="ORF">SeMB42_g02223</name>
</gene>
<evidence type="ECO:0000256" key="11">
    <source>
        <dbReference type="SAM" id="Coils"/>
    </source>
</evidence>
<keyword evidence="8" id="KW-0548">Nucleotidyltransferase</keyword>
<evidence type="ECO:0000256" key="3">
    <source>
        <dbReference type="ARBA" id="ARBA00022750"/>
    </source>
</evidence>
<dbReference type="GO" id="GO:0006508">
    <property type="term" value="P:proteolysis"/>
    <property type="evidence" value="ECO:0007669"/>
    <property type="project" value="UniProtKB-KW"/>
</dbReference>
<reference evidence="14 15" key="1">
    <citation type="journal article" date="2019" name="Sci. Rep.">
        <title>Comparative genomics of chytrid fungi reveal insights into the obligate biotrophic and pathogenic lifestyle of Synchytrium endobioticum.</title>
        <authorList>
            <person name="van de Vossenberg B.T.L.H."/>
            <person name="Warris S."/>
            <person name="Nguyen H.D.T."/>
            <person name="van Gent-Pelzer M.P.E."/>
            <person name="Joly D.L."/>
            <person name="van de Geest H.C."/>
            <person name="Bonants P.J.M."/>
            <person name="Smith D.S."/>
            <person name="Levesque C.A."/>
            <person name="van der Lee T.A.J."/>
        </authorList>
    </citation>
    <scope>NUCLEOTIDE SEQUENCE [LARGE SCALE GENOMIC DNA]</scope>
    <source>
        <strain evidence="14 15">MB42</strain>
    </source>
</reference>
<dbReference type="InterPro" id="IPR000953">
    <property type="entry name" value="Chromo/chromo_shadow_dom"/>
</dbReference>
<proteinExistence type="predicted"/>
<dbReference type="Gene3D" id="3.30.420.10">
    <property type="entry name" value="Ribonuclease H-like superfamily/Ribonuclease H"/>
    <property type="match status" value="1"/>
</dbReference>
<dbReference type="GO" id="GO:0004190">
    <property type="term" value="F:aspartic-type endopeptidase activity"/>
    <property type="evidence" value="ECO:0007669"/>
    <property type="project" value="UniProtKB-KW"/>
</dbReference>
<dbReference type="GO" id="GO:0006310">
    <property type="term" value="P:DNA recombination"/>
    <property type="evidence" value="ECO:0007669"/>
    <property type="project" value="UniProtKB-KW"/>
</dbReference>
<dbReference type="InterPro" id="IPR012337">
    <property type="entry name" value="RNaseH-like_sf"/>
</dbReference>
<dbReference type="SUPFAM" id="SSF53098">
    <property type="entry name" value="Ribonuclease H-like"/>
    <property type="match status" value="1"/>
</dbReference>
<feature type="coiled-coil region" evidence="11">
    <location>
        <begin position="290"/>
        <end position="321"/>
    </location>
</feature>
<keyword evidence="10" id="KW-0233">DNA recombination</keyword>
<name>A0A507DFY5_9FUNG</name>
<dbReference type="AlphaFoldDB" id="A0A507DFY5"/>
<dbReference type="VEuPathDB" id="FungiDB:SeMB42_g02223"/>
<dbReference type="PANTHER" id="PTHR37984">
    <property type="entry name" value="PROTEIN CBG26694"/>
    <property type="match status" value="1"/>
</dbReference>
<dbReference type="SUPFAM" id="SSF54160">
    <property type="entry name" value="Chromo domain-like"/>
    <property type="match status" value="1"/>
</dbReference>
<dbReference type="PROSITE" id="PS50994">
    <property type="entry name" value="INTEGRASE"/>
    <property type="match status" value="1"/>
</dbReference>
<dbReference type="InterPro" id="IPR023780">
    <property type="entry name" value="Chromo_domain"/>
</dbReference>
<keyword evidence="8" id="KW-0808">Transferase</keyword>
<keyword evidence="15" id="KW-1185">Reference proteome</keyword>
<evidence type="ECO:0000256" key="2">
    <source>
        <dbReference type="ARBA" id="ARBA00022723"/>
    </source>
</evidence>
<dbReference type="InterPro" id="IPR016197">
    <property type="entry name" value="Chromo-like_dom_sf"/>
</dbReference>
<feature type="domain" description="Chromo" evidence="12">
    <location>
        <begin position="409"/>
        <end position="455"/>
    </location>
</feature>
<dbReference type="GO" id="GO:0003677">
    <property type="term" value="F:DNA binding"/>
    <property type="evidence" value="ECO:0007669"/>
    <property type="project" value="UniProtKB-KW"/>
</dbReference>
<dbReference type="GO" id="GO:0003887">
    <property type="term" value="F:DNA-directed DNA polymerase activity"/>
    <property type="evidence" value="ECO:0007669"/>
    <property type="project" value="UniProtKB-KW"/>
</dbReference>
<evidence type="ECO:0000256" key="6">
    <source>
        <dbReference type="ARBA" id="ARBA00022908"/>
    </source>
</evidence>
<dbReference type="Gene3D" id="2.40.50.40">
    <property type="match status" value="1"/>
</dbReference>
<keyword evidence="6" id="KW-0229">DNA integration</keyword>
<dbReference type="InterPro" id="IPR050951">
    <property type="entry name" value="Retrovirus_Pol_polyprotein"/>
</dbReference>
<dbReference type="InterPro" id="IPR056924">
    <property type="entry name" value="SH3_Tf2-1"/>
</dbReference>
<evidence type="ECO:0000313" key="14">
    <source>
        <dbReference type="EMBL" id="TPX50513.1"/>
    </source>
</evidence>
<evidence type="ECO:0000256" key="9">
    <source>
        <dbReference type="ARBA" id="ARBA00023125"/>
    </source>
</evidence>
<dbReference type="PANTHER" id="PTHR37984:SF15">
    <property type="entry name" value="INTEGRASE CATALYTIC DOMAIN-CONTAINING PROTEIN"/>
    <property type="match status" value="1"/>
</dbReference>
<dbReference type="InterPro" id="IPR041588">
    <property type="entry name" value="Integrase_H2C2"/>
</dbReference>
<evidence type="ECO:0000256" key="10">
    <source>
        <dbReference type="ARBA" id="ARBA00023172"/>
    </source>
</evidence>
<keyword evidence="1" id="KW-0645">Protease</keyword>
<keyword evidence="2" id="KW-0479">Metal-binding</keyword>
<evidence type="ECO:0000256" key="5">
    <source>
        <dbReference type="ARBA" id="ARBA00022842"/>
    </source>
</evidence>
<evidence type="ECO:0000256" key="8">
    <source>
        <dbReference type="ARBA" id="ARBA00022932"/>
    </source>
</evidence>
<keyword evidence="3" id="KW-0064">Aspartyl protease</keyword>
<keyword evidence="7" id="KW-0695">RNA-directed DNA polymerase</keyword>
<dbReference type="InterPro" id="IPR001584">
    <property type="entry name" value="Integrase_cat-core"/>
</dbReference>
<dbReference type="Pfam" id="PF24626">
    <property type="entry name" value="SH3_Tf2-1"/>
    <property type="match status" value="1"/>
</dbReference>
<evidence type="ECO:0000256" key="1">
    <source>
        <dbReference type="ARBA" id="ARBA00022670"/>
    </source>
</evidence>
<keyword evidence="8" id="KW-0239">DNA-directed DNA polymerase</keyword>
<evidence type="ECO:0000313" key="15">
    <source>
        <dbReference type="Proteomes" id="UP000317494"/>
    </source>
</evidence>
<dbReference type="Pfam" id="PF17921">
    <property type="entry name" value="Integrase_H2C2"/>
    <property type="match status" value="1"/>
</dbReference>
<organism evidence="14 15">
    <name type="scientific">Synchytrium endobioticum</name>
    <dbReference type="NCBI Taxonomy" id="286115"/>
    <lineage>
        <taxon>Eukaryota</taxon>
        <taxon>Fungi</taxon>
        <taxon>Fungi incertae sedis</taxon>
        <taxon>Chytridiomycota</taxon>
        <taxon>Chytridiomycota incertae sedis</taxon>
        <taxon>Chytridiomycetes</taxon>
        <taxon>Synchytriales</taxon>
        <taxon>Synchytriaceae</taxon>
        <taxon>Synchytrium</taxon>
    </lineage>
</organism>
<dbReference type="STRING" id="286115.A0A507DFY5"/>
<dbReference type="GO" id="GO:0005634">
    <property type="term" value="C:nucleus"/>
    <property type="evidence" value="ECO:0007669"/>
    <property type="project" value="UniProtKB-ARBA"/>
</dbReference>
<evidence type="ECO:0000256" key="7">
    <source>
        <dbReference type="ARBA" id="ARBA00022918"/>
    </source>
</evidence>
<evidence type="ECO:0000259" key="13">
    <source>
        <dbReference type="PROSITE" id="PS50994"/>
    </source>
</evidence>
<dbReference type="GO" id="GO:0003964">
    <property type="term" value="F:RNA-directed DNA polymerase activity"/>
    <property type="evidence" value="ECO:0007669"/>
    <property type="project" value="UniProtKB-KW"/>
</dbReference>
<accession>A0A507DFY5</accession>
<keyword evidence="11" id="KW-0175">Coiled coil</keyword>
<keyword evidence="9" id="KW-0238">DNA-binding</keyword>
<dbReference type="GO" id="GO:0046872">
    <property type="term" value="F:metal ion binding"/>
    <property type="evidence" value="ECO:0007669"/>
    <property type="project" value="UniProtKB-KW"/>
</dbReference>
<keyword evidence="5" id="KW-0460">Magnesium</keyword>
<dbReference type="SMART" id="SM00298">
    <property type="entry name" value="CHROMO"/>
    <property type="match status" value="1"/>
</dbReference>
<evidence type="ECO:0000256" key="4">
    <source>
        <dbReference type="ARBA" id="ARBA00022801"/>
    </source>
</evidence>
<dbReference type="InterPro" id="IPR036397">
    <property type="entry name" value="RNaseH_sf"/>
</dbReference>
<evidence type="ECO:0000259" key="12">
    <source>
        <dbReference type="PROSITE" id="PS50013"/>
    </source>
</evidence>
<feature type="domain" description="Integrase catalytic" evidence="13">
    <location>
        <begin position="168"/>
        <end position="262"/>
    </location>
</feature>
<dbReference type="GO" id="GO:0015074">
    <property type="term" value="P:DNA integration"/>
    <property type="evidence" value="ECO:0007669"/>
    <property type="project" value="UniProtKB-KW"/>
</dbReference>
<dbReference type="CDD" id="cd00024">
    <property type="entry name" value="CD_CSD"/>
    <property type="match status" value="1"/>
</dbReference>
<protein>
    <recommendedName>
        <fullName evidence="16">Chromo domain-containing protein</fullName>
    </recommendedName>
</protein>
<comment type="caution">
    <text evidence="14">The sequence shown here is derived from an EMBL/GenBank/DDBJ whole genome shotgun (WGS) entry which is preliminary data.</text>
</comment>
<sequence>MALKVLSSVALQGFENYDTISSSSDAELLSVITNDIIESVDDHDDSDTETNESDIVEITQGTTIRTKQPHQEDITGRPELQRTVLRLCHDNSLAGHFGYKRTLELISRHSSRQLKMGKLIPLPIMERNWQGITLDFVVKLPRSKLPGVAEPYDSILVVGNRRSKYTLPFSHHTDRGLQFRSKLWHTLFTLIGCKPTMSSAYHPESDGQTERLNQTLKTYIRCFCNVDQDDWASLLPQAQFAFNNSYHESIGMSPFMANTGPDASNGTIIGDTVIEPKWDVPAAVKIKSRMEEVQKRLQECIESAQQHYKKYADEKRRDEVELSVGDEALINTINMKTTRPSRKFEQRATGPYYIKKQISPVSFQVQLPPNLKIHDVFHIKLLQKYIRPNDPSRALPKPRPIPFEEQEGWEFEDIIDVKRKRNKFEYLVHWKGFPPSDRSWEPQSSLNDDELLREWCCSIAYFISAIGNIVRREILTVYFIYSVSDPLEPDYSEPFEVGPFIQQVAQSPPRENTLHSWPITAASHAVRSARARTASTDVSS</sequence>
<keyword evidence="4" id="KW-0378">Hydrolase</keyword>
<dbReference type="EMBL" id="QEAN01000066">
    <property type="protein sequence ID" value="TPX50513.1"/>
    <property type="molecule type" value="Genomic_DNA"/>
</dbReference>
<dbReference type="PROSITE" id="PS50013">
    <property type="entry name" value="CHROMO_2"/>
    <property type="match status" value="1"/>
</dbReference>
<dbReference type="Pfam" id="PF00385">
    <property type="entry name" value="Chromo"/>
    <property type="match status" value="1"/>
</dbReference>
<evidence type="ECO:0008006" key="16">
    <source>
        <dbReference type="Google" id="ProtNLM"/>
    </source>
</evidence>